<dbReference type="RefSeq" id="WP_164693129.1">
    <property type="nucleotide sequence ID" value="NZ_JAAIKB010000001.1"/>
</dbReference>
<organism evidence="1 2">
    <name type="scientific">Falsiroseomonas algicola</name>
    <dbReference type="NCBI Taxonomy" id="2716930"/>
    <lineage>
        <taxon>Bacteria</taxon>
        <taxon>Pseudomonadati</taxon>
        <taxon>Pseudomonadota</taxon>
        <taxon>Alphaproteobacteria</taxon>
        <taxon>Acetobacterales</taxon>
        <taxon>Roseomonadaceae</taxon>
        <taxon>Falsiroseomonas</taxon>
    </lineage>
</organism>
<reference evidence="1 2" key="2">
    <citation type="submission" date="2020-03" db="EMBL/GenBank/DDBJ databases">
        <title>Roseomonas stagni sp. nov., isolated from pond water in Japan.</title>
        <authorList>
            <person name="Furuhata K."/>
            <person name="Miyamoto H."/>
            <person name="Goto K."/>
        </authorList>
    </citation>
    <scope>NUCLEOTIDE SEQUENCE [LARGE SCALE GENOMIC DNA]</scope>
    <source>
        <strain evidence="1 2">PeD5</strain>
    </source>
</reference>
<sequence>MTFEDDAALAAHVQALLDATLPKARWTHQGHVAATAGLMLLHPELVPEQALPGLIRRLNDSHGVPNNDMRGYHHTITLFFVAALRNALAADDATAPPHVRVNTLLAGPLGTGKRIMAAHWSESVLFSVAARRGWVAPDLAPLSYPIGG</sequence>
<name>A0A6M1LGL6_9PROT</name>
<accession>A0A6M1LGL6</accession>
<dbReference type="EMBL" id="JAAIKB010000001">
    <property type="protein sequence ID" value="NGM19297.1"/>
    <property type="molecule type" value="Genomic_DNA"/>
</dbReference>
<gene>
    <name evidence="1" type="ORF">G3576_04670</name>
</gene>
<dbReference type="AlphaFoldDB" id="A0A6M1LGL6"/>
<protein>
    <submittedName>
        <fullName evidence="1">Uncharacterized protein</fullName>
    </submittedName>
</protein>
<reference evidence="1 2" key="1">
    <citation type="submission" date="2020-02" db="EMBL/GenBank/DDBJ databases">
        <authorList>
            <person name="Kim H.M."/>
            <person name="Jeon C.O."/>
        </authorList>
    </citation>
    <scope>NUCLEOTIDE SEQUENCE [LARGE SCALE GENOMIC DNA]</scope>
    <source>
        <strain evidence="1 2">PeD5</strain>
    </source>
</reference>
<dbReference type="Proteomes" id="UP000475385">
    <property type="component" value="Unassembled WGS sequence"/>
</dbReference>
<comment type="caution">
    <text evidence="1">The sequence shown here is derived from an EMBL/GenBank/DDBJ whole genome shotgun (WGS) entry which is preliminary data.</text>
</comment>
<proteinExistence type="predicted"/>
<evidence type="ECO:0000313" key="1">
    <source>
        <dbReference type="EMBL" id="NGM19297.1"/>
    </source>
</evidence>
<evidence type="ECO:0000313" key="2">
    <source>
        <dbReference type="Proteomes" id="UP000475385"/>
    </source>
</evidence>
<keyword evidence="2" id="KW-1185">Reference proteome</keyword>